<dbReference type="PROSITE" id="PS00217">
    <property type="entry name" value="SUGAR_TRANSPORT_2"/>
    <property type="match status" value="1"/>
</dbReference>
<feature type="transmembrane region" description="Helical" evidence="5">
    <location>
        <begin position="413"/>
        <end position="433"/>
    </location>
</feature>
<dbReference type="AlphaFoldDB" id="A0A085UL90"/>
<dbReference type="RefSeq" id="WP_047580050.1">
    <property type="nucleotide sequence ID" value="NZ_JPQT01000183.1"/>
</dbReference>
<feature type="transmembrane region" description="Helical" evidence="5">
    <location>
        <begin position="114"/>
        <end position="136"/>
    </location>
</feature>
<accession>A0A085UL90</accession>
<dbReference type="CDD" id="cd17365">
    <property type="entry name" value="MFS_PcaK_like"/>
    <property type="match status" value="1"/>
</dbReference>
<dbReference type="InterPro" id="IPR020846">
    <property type="entry name" value="MFS_dom"/>
</dbReference>
<feature type="transmembrane region" description="Helical" evidence="5">
    <location>
        <begin position="296"/>
        <end position="317"/>
    </location>
</feature>
<dbReference type="PANTHER" id="PTHR23508:SF10">
    <property type="entry name" value="CARBOXYLIC ACID TRANSPORTER PROTEIN HOMOLOG"/>
    <property type="match status" value="1"/>
</dbReference>
<dbReference type="Proteomes" id="UP000028643">
    <property type="component" value="Unassembled WGS sequence"/>
</dbReference>
<feature type="domain" description="Major facilitator superfamily (MFS) profile" evidence="6">
    <location>
        <begin position="25"/>
        <end position="442"/>
    </location>
</feature>
<dbReference type="PANTHER" id="PTHR23508">
    <property type="entry name" value="CARBOXYLIC ACID TRANSPORTER PROTEIN HOMOLOG"/>
    <property type="match status" value="1"/>
</dbReference>
<feature type="transmembrane region" description="Helical" evidence="5">
    <location>
        <begin position="24"/>
        <end position="48"/>
    </location>
</feature>
<dbReference type="PROSITE" id="PS00216">
    <property type="entry name" value="SUGAR_TRANSPORT_1"/>
    <property type="match status" value="1"/>
</dbReference>
<feature type="transmembrane region" description="Helical" evidence="5">
    <location>
        <begin position="255"/>
        <end position="276"/>
    </location>
</feature>
<dbReference type="InterPro" id="IPR036259">
    <property type="entry name" value="MFS_trans_sf"/>
</dbReference>
<feature type="transmembrane region" description="Helical" evidence="5">
    <location>
        <begin position="324"/>
        <end position="341"/>
    </location>
</feature>
<dbReference type="Gene3D" id="1.20.1250.20">
    <property type="entry name" value="MFS general substrate transporter like domains"/>
    <property type="match status" value="2"/>
</dbReference>
<dbReference type="InterPro" id="IPR005829">
    <property type="entry name" value="Sugar_transporter_CS"/>
</dbReference>
<dbReference type="GO" id="GO:0046943">
    <property type="term" value="F:carboxylic acid transmembrane transporter activity"/>
    <property type="evidence" value="ECO:0007669"/>
    <property type="project" value="TreeGrafter"/>
</dbReference>
<dbReference type="SUPFAM" id="SSF103473">
    <property type="entry name" value="MFS general substrate transporter"/>
    <property type="match status" value="1"/>
</dbReference>
<protein>
    <submittedName>
        <fullName evidence="7">4-hydroxybenzoate transporter</fullName>
    </submittedName>
</protein>
<evidence type="ECO:0000313" key="8">
    <source>
        <dbReference type="Proteomes" id="UP000028643"/>
    </source>
</evidence>
<proteinExistence type="predicted"/>
<feature type="transmembrane region" description="Helical" evidence="5">
    <location>
        <begin position="60"/>
        <end position="83"/>
    </location>
</feature>
<evidence type="ECO:0000313" key="7">
    <source>
        <dbReference type="EMBL" id="KFE43953.1"/>
    </source>
</evidence>
<comment type="subcellular location">
    <subcellularLocation>
        <location evidence="1">Membrane</location>
        <topology evidence="1">Multi-pass membrane protein</topology>
    </subcellularLocation>
</comment>
<evidence type="ECO:0000256" key="3">
    <source>
        <dbReference type="ARBA" id="ARBA00022989"/>
    </source>
</evidence>
<dbReference type="GO" id="GO:0005886">
    <property type="term" value="C:plasma membrane"/>
    <property type="evidence" value="ECO:0007669"/>
    <property type="project" value="TreeGrafter"/>
</dbReference>
<reference evidence="7 8" key="1">
    <citation type="submission" date="2014-07" db="EMBL/GenBank/DDBJ databases">
        <title>Draft Genome Sequences of Environmental Pseudomonas syringae strains.</title>
        <authorList>
            <person name="Baltrus D.A."/>
            <person name="Berge O."/>
            <person name="Morris C."/>
        </authorList>
    </citation>
    <scope>NUCLEOTIDE SEQUENCE [LARGE SCALE GENOMIC DNA]</scope>
    <source>
        <strain evidence="7 8">CEB003</strain>
    </source>
</reference>
<comment type="caution">
    <text evidence="7">The sequence shown here is derived from an EMBL/GenBank/DDBJ whole genome shotgun (WGS) entry which is preliminary data.</text>
</comment>
<feature type="transmembrane region" description="Helical" evidence="5">
    <location>
        <begin position="148"/>
        <end position="171"/>
    </location>
</feature>
<feature type="transmembrane region" description="Helical" evidence="5">
    <location>
        <begin position="177"/>
        <end position="197"/>
    </location>
</feature>
<dbReference type="EMBL" id="JPQT01000183">
    <property type="protein sequence ID" value="KFE43953.1"/>
    <property type="molecule type" value="Genomic_DNA"/>
</dbReference>
<dbReference type="PROSITE" id="PS50850">
    <property type="entry name" value="MFS"/>
    <property type="match status" value="1"/>
</dbReference>
<evidence type="ECO:0000256" key="1">
    <source>
        <dbReference type="ARBA" id="ARBA00004141"/>
    </source>
</evidence>
<keyword evidence="4 5" id="KW-0472">Membrane</keyword>
<gene>
    <name evidence="7" type="ORF">IV02_31410</name>
</gene>
<feature type="transmembrane region" description="Helical" evidence="5">
    <location>
        <begin position="347"/>
        <end position="372"/>
    </location>
</feature>
<sequence length="454" mass="47989">MTLQKPIDVRELIDSRPVGRFQKWVVFLGFLIIALDGFDVAIMGFIAPQLKIDWGLSPQALGPVLSAALIGLAVGALTAGPLADRYGRKIVLLCSVVLFGVLTIATAFAPDVQWLVVLRFLTGLGLGAAMPNSSILVSEYAPQRSRSFLITIAFCGFSLGAAVGGFASAWMIPNLGWQSVLIMGGVLPLLVAPVLYFKLPESATFLVAQRAAPERIRSIMRQLAPDCVNDQTSFVLPPVGKPTESAISVVLSRDYLFGTLMLWIAYIIALFMVYLFSGWLPTLVKESSQYSVADAAVVTAIFQVGGPAGAIFVGWAMDRWGKRNVLTLAFLGCGLSIFAIGQSTGHFALLCVVACIVGFGLNGVSVGMNALAASYYPTHARATGASWMSGIGRFGAVLSAFAGALMLGLGWSLAEICMTMLVPAGIAALAIYCQCQHAARSPSPQLAADKLASL</sequence>
<feature type="transmembrane region" description="Helical" evidence="5">
    <location>
        <begin position="90"/>
        <end position="108"/>
    </location>
</feature>
<keyword evidence="3 5" id="KW-1133">Transmembrane helix</keyword>
<organism evidence="7 8">
    <name type="scientific">Pseudomonas syringae</name>
    <dbReference type="NCBI Taxonomy" id="317"/>
    <lineage>
        <taxon>Bacteria</taxon>
        <taxon>Pseudomonadati</taxon>
        <taxon>Pseudomonadota</taxon>
        <taxon>Gammaproteobacteria</taxon>
        <taxon>Pseudomonadales</taxon>
        <taxon>Pseudomonadaceae</taxon>
        <taxon>Pseudomonas</taxon>
    </lineage>
</organism>
<feature type="transmembrane region" description="Helical" evidence="5">
    <location>
        <begin position="384"/>
        <end position="407"/>
    </location>
</feature>
<name>A0A085UL90_PSESX</name>
<dbReference type="PATRIC" id="fig|317.174.peg.6411"/>
<keyword evidence="2 5" id="KW-0812">Transmembrane</keyword>
<evidence type="ECO:0000256" key="4">
    <source>
        <dbReference type="ARBA" id="ARBA00023136"/>
    </source>
</evidence>
<dbReference type="InterPro" id="IPR011701">
    <property type="entry name" value="MFS"/>
</dbReference>
<evidence type="ECO:0000259" key="6">
    <source>
        <dbReference type="PROSITE" id="PS50850"/>
    </source>
</evidence>
<evidence type="ECO:0000256" key="5">
    <source>
        <dbReference type="SAM" id="Phobius"/>
    </source>
</evidence>
<dbReference type="Pfam" id="PF07690">
    <property type="entry name" value="MFS_1"/>
    <property type="match status" value="1"/>
</dbReference>
<evidence type="ECO:0000256" key="2">
    <source>
        <dbReference type="ARBA" id="ARBA00022692"/>
    </source>
</evidence>